<dbReference type="InterPro" id="IPR023365">
    <property type="entry name" value="Sortase_dom-sf"/>
</dbReference>
<proteinExistence type="predicted"/>
<organism evidence="5 6">
    <name type="scientific">Desertihabitans brevis</name>
    <dbReference type="NCBI Taxonomy" id="2268447"/>
    <lineage>
        <taxon>Bacteria</taxon>
        <taxon>Bacillati</taxon>
        <taxon>Actinomycetota</taxon>
        <taxon>Actinomycetes</taxon>
        <taxon>Propionibacteriales</taxon>
        <taxon>Propionibacteriaceae</taxon>
        <taxon>Desertihabitans</taxon>
    </lineage>
</organism>
<evidence type="ECO:0000256" key="3">
    <source>
        <dbReference type="SAM" id="MobiDB-lite"/>
    </source>
</evidence>
<feature type="active site" description="Proton donor/acceptor" evidence="2">
    <location>
        <position position="134"/>
    </location>
</feature>
<evidence type="ECO:0000313" key="6">
    <source>
        <dbReference type="Proteomes" id="UP000252770"/>
    </source>
</evidence>
<evidence type="ECO:0000256" key="2">
    <source>
        <dbReference type="PIRSR" id="PIRSR605754-1"/>
    </source>
</evidence>
<comment type="caution">
    <text evidence="5">The sequence shown here is derived from an EMBL/GenBank/DDBJ whole genome shotgun (WGS) entry which is preliminary data.</text>
</comment>
<sequence length="241" mass="24916">MTLRRVLLSAGLLLTAACAPAADPAAGPSPSGAATPSASASSPGRPSVTPTPRATATPTPTPTPTLAASDGEPRDAELSIPALDIDDLEVVAYEGSPDDGPGTEIQDGGVAASPYGEEGGTGAGGIGNYIVTAHRLSSTQAFLELPELEEGEEVHVEADGVRYTYEITDTRETSFRSDESLAEQRAPVPGEPGEEATEAMITLSTCATPEDDAEGNFWRDEFGNPEHRIDKIGVLVEVEDV</sequence>
<dbReference type="GO" id="GO:0016787">
    <property type="term" value="F:hydrolase activity"/>
    <property type="evidence" value="ECO:0007669"/>
    <property type="project" value="UniProtKB-KW"/>
</dbReference>
<evidence type="ECO:0000256" key="1">
    <source>
        <dbReference type="ARBA" id="ARBA00022801"/>
    </source>
</evidence>
<feature type="chain" id="PRO_5016760812" evidence="4">
    <location>
        <begin position="22"/>
        <end position="241"/>
    </location>
</feature>
<dbReference type="EMBL" id="QOUI01000002">
    <property type="protein sequence ID" value="RCK70805.1"/>
    <property type="molecule type" value="Genomic_DNA"/>
</dbReference>
<name>A0A367YY21_9ACTN</name>
<feature type="compositionally biased region" description="Low complexity" evidence="3">
    <location>
        <begin position="21"/>
        <end position="68"/>
    </location>
</feature>
<feature type="signal peptide" evidence="4">
    <location>
        <begin position="1"/>
        <end position="21"/>
    </location>
</feature>
<keyword evidence="4" id="KW-0732">Signal</keyword>
<dbReference type="SUPFAM" id="SSF63817">
    <property type="entry name" value="Sortase"/>
    <property type="match status" value="1"/>
</dbReference>
<feature type="region of interest" description="Disordered" evidence="3">
    <location>
        <begin position="175"/>
        <end position="195"/>
    </location>
</feature>
<evidence type="ECO:0000256" key="4">
    <source>
        <dbReference type="SAM" id="SignalP"/>
    </source>
</evidence>
<dbReference type="Pfam" id="PF04203">
    <property type="entry name" value="Sortase"/>
    <property type="match status" value="1"/>
</dbReference>
<gene>
    <name evidence="5" type="ORF">DT076_05290</name>
</gene>
<dbReference type="PROSITE" id="PS51257">
    <property type="entry name" value="PROKAR_LIPOPROTEIN"/>
    <property type="match status" value="1"/>
</dbReference>
<feature type="region of interest" description="Disordered" evidence="3">
    <location>
        <begin position="93"/>
        <end position="119"/>
    </location>
</feature>
<keyword evidence="6" id="KW-1185">Reference proteome</keyword>
<accession>A0A367YY21</accession>
<dbReference type="RefSeq" id="WP_114125575.1">
    <property type="nucleotide sequence ID" value="NZ_QOUI01000002.1"/>
</dbReference>
<protein>
    <submittedName>
        <fullName evidence="5">Sortase</fullName>
    </submittedName>
</protein>
<feature type="region of interest" description="Disordered" evidence="3">
    <location>
        <begin position="21"/>
        <end position="76"/>
    </location>
</feature>
<dbReference type="AlphaFoldDB" id="A0A367YY21"/>
<dbReference type="InterPro" id="IPR005754">
    <property type="entry name" value="Sortase"/>
</dbReference>
<dbReference type="Gene3D" id="2.40.260.10">
    <property type="entry name" value="Sortase"/>
    <property type="match status" value="1"/>
</dbReference>
<evidence type="ECO:0000313" key="5">
    <source>
        <dbReference type="EMBL" id="RCK70805.1"/>
    </source>
</evidence>
<keyword evidence="1" id="KW-0378">Hydrolase</keyword>
<feature type="active site" description="Acyl-thioester intermediate" evidence="2">
    <location>
        <position position="206"/>
    </location>
</feature>
<dbReference type="Proteomes" id="UP000252770">
    <property type="component" value="Unassembled WGS sequence"/>
</dbReference>
<reference evidence="5 6" key="1">
    <citation type="submission" date="2018-07" db="EMBL/GenBank/DDBJ databases">
        <title>Desertimonas flava gen. nov. sp. nov.</title>
        <authorList>
            <person name="Liu S."/>
        </authorList>
    </citation>
    <scope>NUCLEOTIDE SEQUENCE [LARGE SCALE GENOMIC DNA]</scope>
    <source>
        <strain evidence="5 6">16Sb5-5</strain>
    </source>
</reference>